<gene>
    <name evidence="8" type="ORF">J2S20_000271</name>
</gene>
<comment type="subcellular location">
    <subcellularLocation>
        <location evidence="1">Cell membrane</location>
        <topology evidence="1">Multi-pass membrane protein</topology>
    </subcellularLocation>
</comment>
<evidence type="ECO:0000256" key="4">
    <source>
        <dbReference type="ARBA" id="ARBA00022989"/>
    </source>
</evidence>
<keyword evidence="2" id="KW-1003">Cell membrane</keyword>
<dbReference type="PANTHER" id="PTHR35007:SF1">
    <property type="entry name" value="PILUS ASSEMBLY PROTEIN"/>
    <property type="match status" value="1"/>
</dbReference>
<dbReference type="AlphaFoldDB" id="A0AAE3V890"/>
<comment type="caution">
    <text evidence="8">The sequence shown here is derived from an EMBL/GenBank/DDBJ whole genome shotgun (WGS) entry which is preliminary data.</text>
</comment>
<protein>
    <submittedName>
        <fullName evidence="8">Tight adherence protein B</fullName>
    </submittedName>
</protein>
<feature type="transmembrane region" description="Helical" evidence="6">
    <location>
        <begin position="222"/>
        <end position="241"/>
    </location>
</feature>
<dbReference type="RefSeq" id="WP_106612949.1">
    <property type="nucleotide sequence ID" value="NZ_JAUSTO010000002.1"/>
</dbReference>
<evidence type="ECO:0000259" key="7">
    <source>
        <dbReference type="Pfam" id="PF00482"/>
    </source>
</evidence>
<keyword evidence="5 6" id="KW-0472">Membrane</keyword>
<keyword evidence="4 6" id="KW-1133">Transmembrane helix</keyword>
<feature type="domain" description="Type II secretion system protein GspF" evidence="7">
    <location>
        <begin position="74"/>
        <end position="202"/>
    </location>
</feature>
<dbReference type="InterPro" id="IPR018076">
    <property type="entry name" value="T2SS_GspF_dom"/>
</dbReference>
<dbReference type="PANTHER" id="PTHR35007">
    <property type="entry name" value="INTEGRAL MEMBRANE PROTEIN-RELATED"/>
    <property type="match status" value="1"/>
</dbReference>
<sequence>MNYDEYHLSCSEYGTLLLRAVAVNALFAFVFYRSVLFFLLFLPLAALYPLYKKRELIPARKRRLLLQFREGLSILSASLSAGYSIENALKESVDELSLLYDRSELIVREFDQLSHLVSMNMPVERAMDEFAERSGIDDIRNFARVLRIAKRSGGELVAIMNHSAETIGDRIQVKEELRTMTASRRFEQSIMNAVPLLIVLYINLSSPGFFSIMYTSVLGRCVMTVCLAAYLFSIHLAWSILNIEL</sequence>
<keyword evidence="9" id="KW-1185">Reference proteome</keyword>
<evidence type="ECO:0000313" key="8">
    <source>
        <dbReference type="EMBL" id="MDQ0151591.1"/>
    </source>
</evidence>
<evidence type="ECO:0000256" key="6">
    <source>
        <dbReference type="SAM" id="Phobius"/>
    </source>
</evidence>
<keyword evidence="3 6" id="KW-0812">Transmembrane</keyword>
<reference evidence="8" key="1">
    <citation type="submission" date="2023-07" db="EMBL/GenBank/DDBJ databases">
        <title>Genomic Encyclopedia of Type Strains, Phase IV (KMG-IV): sequencing the most valuable type-strain genomes for metagenomic binning, comparative biology and taxonomic classification.</title>
        <authorList>
            <person name="Goeker M."/>
        </authorList>
    </citation>
    <scope>NUCLEOTIDE SEQUENCE</scope>
    <source>
        <strain evidence="8">DSM 19659</strain>
    </source>
</reference>
<evidence type="ECO:0000313" key="9">
    <source>
        <dbReference type="Proteomes" id="UP001241537"/>
    </source>
</evidence>
<dbReference type="GO" id="GO:0005886">
    <property type="term" value="C:plasma membrane"/>
    <property type="evidence" value="ECO:0007669"/>
    <property type="project" value="UniProtKB-SubCell"/>
</dbReference>
<evidence type="ECO:0000256" key="1">
    <source>
        <dbReference type="ARBA" id="ARBA00004651"/>
    </source>
</evidence>
<dbReference type="EMBL" id="JAUSTO010000002">
    <property type="protein sequence ID" value="MDQ0151591.1"/>
    <property type="molecule type" value="Genomic_DNA"/>
</dbReference>
<evidence type="ECO:0000256" key="5">
    <source>
        <dbReference type="ARBA" id="ARBA00023136"/>
    </source>
</evidence>
<organism evidence="8 9">
    <name type="scientific">Moryella indoligenes</name>
    <dbReference type="NCBI Taxonomy" id="371674"/>
    <lineage>
        <taxon>Bacteria</taxon>
        <taxon>Bacillati</taxon>
        <taxon>Bacillota</taxon>
        <taxon>Clostridia</taxon>
        <taxon>Lachnospirales</taxon>
        <taxon>Lachnospiraceae</taxon>
        <taxon>Moryella</taxon>
    </lineage>
</organism>
<feature type="transmembrane region" description="Helical" evidence="6">
    <location>
        <begin position="26"/>
        <end position="51"/>
    </location>
</feature>
<dbReference type="Proteomes" id="UP001241537">
    <property type="component" value="Unassembled WGS sequence"/>
</dbReference>
<evidence type="ECO:0000256" key="3">
    <source>
        <dbReference type="ARBA" id="ARBA00022692"/>
    </source>
</evidence>
<dbReference type="Pfam" id="PF00482">
    <property type="entry name" value="T2SSF"/>
    <property type="match status" value="1"/>
</dbReference>
<evidence type="ECO:0000256" key="2">
    <source>
        <dbReference type="ARBA" id="ARBA00022475"/>
    </source>
</evidence>
<proteinExistence type="predicted"/>
<accession>A0AAE3V890</accession>
<name>A0AAE3V890_9FIRM</name>
<feature type="transmembrane region" description="Helical" evidence="6">
    <location>
        <begin position="190"/>
        <end position="210"/>
    </location>
</feature>